<dbReference type="AlphaFoldDB" id="A0A0A7FT28"/>
<keyword evidence="7" id="KW-1185">Reference proteome</keyword>
<evidence type="ECO:0000256" key="2">
    <source>
        <dbReference type="ARBA" id="ARBA00022676"/>
    </source>
</evidence>
<feature type="transmembrane region" description="Helical" evidence="4">
    <location>
        <begin position="320"/>
        <end position="342"/>
    </location>
</feature>
<dbReference type="EMBL" id="CP006905">
    <property type="protein sequence ID" value="AIY82708.1"/>
    <property type="molecule type" value="Genomic_DNA"/>
</dbReference>
<evidence type="ECO:0000256" key="1">
    <source>
        <dbReference type="ARBA" id="ARBA00006739"/>
    </source>
</evidence>
<comment type="similarity">
    <text evidence="1">Belongs to the glycosyltransferase 2 family.</text>
</comment>
<dbReference type="eggNOG" id="COG1215">
    <property type="taxonomic scope" value="Bacteria"/>
</dbReference>
<dbReference type="PANTHER" id="PTHR43630">
    <property type="entry name" value="POLY-BETA-1,6-N-ACETYL-D-GLUCOSAMINE SYNTHASE"/>
    <property type="match status" value="1"/>
</dbReference>
<name>A0A0A7FT28_9CLOT</name>
<keyword evidence="3 6" id="KW-0808">Transferase</keyword>
<dbReference type="HOGENOM" id="CLU_046109_1_0_9"/>
<feature type="transmembrane region" description="Helical" evidence="4">
    <location>
        <begin position="296"/>
        <end position="314"/>
    </location>
</feature>
<evidence type="ECO:0000256" key="4">
    <source>
        <dbReference type="SAM" id="Phobius"/>
    </source>
</evidence>
<reference evidence="6 7" key="1">
    <citation type="journal article" date="2015" name="Infect. Genet. Evol.">
        <title>Genomic sequences of six botulinum neurotoxin-producing strains representing three clostridial species illustrate the mobility and diversity of botulinum neurotoxin genes.</title>
        <authorList>
            <person name="Smith T.J."/>
            <person name="Hill K.K."/>
            <person name="Xie G."/>
            <person name="Foley B.T."/>
            <person name="Williamson C.H."/>
            <person name="Foster J.T."/>
            <person name="Johnson S.L."/>
            <person name="Chertkov O."/>
            <person name="Teshima H."/>
            <person name="Gibbons H.S."/>
            <person name="Johnsky L.A."/>
            <person name="Karavis M.A."/>
            <person name="Smith L.A."/>
        </authorList>
    </citation>
    <scope>NUCLEOTIDE SEQUENCE [LARGE SCALE GENOMIC DNA]</scope>
    <source>
        <strain evidence="6 7">Sullivan</strain>
    </source>
</reference>
<evidence type="ECO:0000259" key="5">
    <source>
        <dbReference type="Pfam" id="PF00535"/>
    </source>
</evidence>
<keyword evidence="4" id="KW-0472">Membrane</keyword>
<feature type="transmembrane region" description="Helical" evidence="4">
    <location>
        <begin position="6"/>
        <end position="26"/>
    </location>
</feature>
<accession>A0A0A7FT28</accession>
<dbReference type="InterPro" id="IPR029044">
    <property type="entry name" value="Nucleotide-diphossugar_trans"/>
</dbReference>
<gene>
    <name evidence="6" type="ORF">U729_536</name>
</gene>
<feature type="domain" description="Glycosyltransferase 2-like" evidence="5">
    <location>
        <begin position="46"/>
        <end position="201"/>
    </location>
</feature>
<evidence type="ECO:0000256" key="3">
    <source>
        <dbReference type="ARBA" id="ARBA00022679"/>
    </source>
</evidence>
<proteinExistence type="inferred from homology"/>
<dbReference type="KEGG" id="cbv:U729_536"/>
<keyword evidence="4" id="KW-0812">Transmembrane</keyword>
<dbReference type="SUPFAM" id="SSF53448">
    <property type="entry name" value="Nucleotide-diphospho-sugar transferases"/>
    <property type="match status" value="1"/>
</dbReference>
<dbReference type="Pfam" id="PF00535">
    <property type="entry name" value="Glycos_transf_2"/>
    <property type="match status" value="1"/>
</dbReference>
<evidence type="ECO:0000313" key="6">
    <source>
        <dbReference type="EMBL" id="AIY82708.1"/>
    </source>
</evidence>
<dbReference type="Gene3D" id="3.90.550.10">
    <property type="entry name" value="Spore Coat Polysaccharide Biosynthesis Protein SpsA, Chain A"/>
    <property type="match status" value="1"/>
</dbReference>
<dbReference type="Proteomes" id="UP000030635">
    <property type="component" value="Chromosome"/>
</dbReference>
<dbReference type="RefSeq" id="WP_039311396.1">
    <property type="nucleotide sequence ID" value="NZ_CP006905.1"/>
</dbReference>
<keyword evidence="2" id="KW-0328">Glycosyltransferase</keyword>
<protein>
    <submittedName>
        <fullName evidence="6">Glycosyl transferase 2 family protein</fullName>
    </submittedName>
</protein>
<keyword evidence="4" id="KW-1133">Transmembrane helix</keyword>
<evidence type="ECO:0000313" key="7">
    <source>
        <dbReference type="Proteomes" id="UP000030635"/>
    </source>
</evidence>
<sequence length="387" mass="45044">MKILFWVSLFGILHTFVIYPITLCILNKFKNNTVEFNNNDSEKFVSIIIPAHNEEKVIEKKLDNLINLDYKKDNLEIIIASDNSTDNTNNIVAKYIAKNNLEKLVKLYIVKERKGKTNAQNEAVRLSKGEILVFSDANSILKKNSIKELVKMFVDEKIGYVSGRLEYYNEETTNSANSEKSYWNYDLFMRKMESNIDSITAGNGAIYAIRKSDYLDLEPILCHDSSMPIKMVMANKKAKYNENAIAYEKAGESSEDEFKRKVRMARQIISLTYSDLEKYNIFKHGYFSYFYFSHRYLRNSLFLLHLILYISNVILINDGIIYVFALILQTSVYIMAYIGYLLRRNRVSKILYIPFYYTMTIFAQLKGAINDITGKSKPIWEKAESTR</sequence>
<dbReference type="PANTHER" id="PTHR43630:SF1">
    <property type="entry name" value="POLY-BETA-1,6-N-ACETYL-D-GLUCOSAMINE SYNTHASE"/>
    <property type="match status" value="1"/>
</dbReference>
<organism evidence="6 7">
    <name type="scientific">Clostridium baratii str. Sullivan</name>
    <dbReference type="NCBI Taxonomy" id="1415775"/>
    <lineage>
        <taxon>Bacteria</taxon>
        <taxon>Bacillati</taxon>
        <taxon>Bacillota</taxon>
        <taxon>Clostridia</taxon>
        <taxon>Eubacteriales</taxon>
        <taxon>Clostridiaceae</taxon>
        <taxon>Clostridium</taxon>
    </lineage>
</organism>
<dbReference type="CDD" id="cd06439">
    <property type="entry name" value="CESA_like_1"/>
    <property type="match status" value="1"/>
</dbReference>
<dbReference type="OrthoDB" id="9810303at2"/>
<dbReference type="GO" id="GO:0016757">
    <property type="term" value="F:glycosyltransferase activity"/>
    <property type="evidence" value="ECO:0007669"/>
    <property type="project" value="UniProtKB-KW"/>
</dbReference>
<dbReference type="InterPro" id="IPR001173">
    <property type="entry name" value="Glyco_trans_2-like"/>
</dbReference>